<feature type="transmembrane region" description="Helical" evidence="8">
    <location>
        <begin position="370"/>
        <end position="390"/>
    </location>
</feature>
<dbReference type="InterPro" id="IPR036259">
    <property type="entry name" value="MFS_trans_sf"/>
</dbReference>
<comment type="caution">
    <text evidence="10">The sequence shown here is derived from an EMBL/GenBank/DDBJ whole genome shotgun (WGS) entry which is preliminary data.</text>
</comment>
<feature type="transmembrane region" description="Helical" evidence="8">
    <location>
        <begin position="185"/>
        <end position="208"/>
    </location>
</feature>
<organism evidence="10 11">
    <name type="scientific">Aspergillus sclerotialis</name>
    <dbReference type="NCBI Taxonomy" id="2070753"/>
    <lineage>
        <taxon>Eukaryota</taxon>
        <taxon>Fungi</taxon>
        <taxon>Dikarya</taxon>
        <taxon>Ascomycota</taxon>
        <taxon>Pezizomycotina</taxon>
        <taxon>Eurotiomycetes</taxon>
        <taxon>Eurotiomycetidae</taxon>
        <taxon>Eurotiales</taxon>
        <taxon>Aspergillaceae</taxon>
        <taxon>Aspergillus</taxon>
        <taxon>Aspergillus subgen. Polypaecilum</taxon>
    </lineage>
</organism>
<dbReference type="Gene3D" id="1.20.1250.20">
    <property type="entry name" value="MFS general substrate transporter like domains"/>
    <property type="match status" value="1"/>
</dbReference>
<dbReference type="OrthoDB" id="6612291at2759"/>
<protein>
    <submittedName>
        <fullName evidence="10">Sugar transporter</fullName>
    </submittedName>
</protein>
<dbReference type="PROSITE" id="PS50850">
    <property type="entry name" value="MFS"/>
    <property type="match status" value="1"/>
</dbReference>
<dbReference type="PROSITE" id="PS00217">
    <property type="entry name" value="SUGAR_TRANSPORT_2"/>
    <property type="match status" value="1"/>
</dbReference>
<dbReference type="PRINTS" id="PR00171">
    <property type="entry name" value="SUGRTRNSPORT"/>
</dbReference>
<evidence type="ECO:0000256" key="4">
    <source>
        <dbReference type="ARBA" id="ARBA00022692"/>
    </source>
</evidence>
<feature type="transmembrane region" description="Helical" evidence="8">
    <location>
        <begin position="443"/>
        <end position="462"/>
    </location>
</feature>
<evidence type="ECO:0000313" key="11">
    <source>
        <dbReference type="Proteomes" id="UP000266188"/>
    </source>
</evidence>
<feature type="domain" description="Major facilitator superfamily (MFS) profile" evidence="9">
    <location>
        <begin position="19"/>
        <end position="466"/>
    </location>
</feature>
<evidence type="ECO:0000256" key="1">
    <source>
        <dbReference type="ARBA" id="ARBA00004141"/>
    </source>
</evidence>
<dbReference type="SUPFAM" id="SSF103473">
    <property type="entry name" value="MFS general substrate transporter"/>
    <property type="match status" value="1"/>
</dbReference>
<gene>
    <name evidence="10" type="ORF">PHISCL_03819</name>
</gene>
<keyword evidence="6 8" id="KW-0472">Membrane</keyword>
<evidence type="ECO:0000256" key="5">
    <source>
        <dbReference type="ARBA" id="ARBA00022989"/>
    </source>
</evidence>
<evidence type="ECO:0000256" key="2">
    <source>
        <dbReference type="ARBA" id="ARBA00010992"/>
    </source>
</evidence>
<keyword evidence="4 8" id="KW-0812">Transmembrane</keyword>
<comment type="subcellular location">
    <subcellularLocation>
        <location evidence="1">Membrane</location>
        <topology evidence="1">Multi-pass membrane protein</topology>
    </subcellularLocation>
</comment>
<feature type="transmembrane region" description="Helical" evidence="8">
    <location>
        <begin position="340"/>
        <end position="358"/>
    </location>
</feature>
<proteinExistence type="inferred from homology"/>
<feature type="transmembrane region" description="Helical" evidence="8">
    <location>
        <begin position="99"/>
        <end position="121"/>
    </location>
</feature>
<dbReference type="AlphaFoldDB" id="A0A3A2ZQX1"/>
<keyword evidence="3 7" id="KW-0813">Transport</keyword>
<feature type="transmembrane region" description="Helical" evidence="8">
    <location>
        <begin position="12"/>
        <end position="32"/>
    </location>
</feature>
<dbReference type="PANTHER" id="PTHR48022">
    <property type="entry name" value="PLASTIDIC GLUCOSE TRANSPORTER 4"/>
    <property type="match status" value="1"/>
</dbReference>
<accession>A0A3A2ZQX1</accession>
<dbReference type="GO" id="GO:0005351">
    <property type="term" value="F:carbohydrate:proton symporter activity"/>
    <property type="evidence" value="ECO:0007669"/>
    <property type="project" value="TreeGrafter"/>
</dbReference>
<evidence type="ECO:0000256" key="7">
    <source>
        <dbReference type="RuleBase" id="RU003346"/>
    </source>
</evidence>
<keyword evidence="10" id="KW-0762">Sugar transport</keyword>
<dbReference type="PANTHER" id="PTHR48022:SF2">
    <property type="entry name" value="PLASTIDIC GLUCOSE TRANSPORTER 4"/>
    <property type="match status" value="1"/>
</dbReference>
<evidence type="ECO:0000313" key="10">
    <source>
        <dbReference type="EMBL" id="RJE23847.1"/>
    </source>
</evidence>
<feature type="transmembrane region" description="Helical" evidence="8">
    <location>
        <begin position="75"/>
        <end position="92"/>
    </location>
</feature>
<dbReference type="InterPro" id="IPR005829">
    <property type="entry name" value="Sugar_transporter_CS"/>
</dbReference>
<dbReference type="InterPro" id="IPR005828">
    <property type="entry name" value="MFS_sugar_transport-like"/>
</dbReference>
<name>A0A3A2ZQX1_9EURO</name>
<keyword evidence="11" id="KW-1185">Reference proteome</keyword>
<dbReference type="InterPro" id="IPR050360">
    <property type="entry name" value="MFS_Sugar_Transporters"/>
</dbReference>
<reference evidence="11" key="1">
    <citation type="submission" date="2017-02" db="EMBL/GenBank/DDBJ databases">
        <authorList>
            <person name="Tafer H."/>
            <person name="Lopandic K."/>
        </authorList>
    </citation>
    <scope>NUCLEOTIDE SEQUENCE [LARGE SCALE GENOMIC DNA]</scope>
    <source>
        <strain evidence="11">CBS 366.77</strain>
    </source>
</reference>
<keyword evidence="5 8" id="KW-1133">Transmembrane helix</keyword>
<evidence type="ECO:0000256" key="3">
    <source>
        <dbReference type="ARBA" id="ARBA00022448"/>
    </source>
</evidence>
<dbReference type="InterPro" id="IPR003663">
    <property type="entry name" value="Sugar/inositol_transpt"/>
</dbReference>
<dbReference type="EMBL" id="MVGC01000103">
    <property type="protein sequence ID" value="RJE23847.1"/>
    <property type="molecule type" value="Genomic_DNA"/>
</dbReference>
<evidence type="ECO:0000256" key="6">
    <source>
        <dbReference type="ARBA" id="ARBA00023136"/>
    </source>
</evidence>
<evidence type="ECO:0000259" key="9">
    <source>
        <dbReference type="PROSITE" id="PS50850"/>
    </source>
</evidence>
<dbReference type="NCBIfam" id="TIGR00879">
    <property type="entry name" value="SP"/>
    <property type="match status" value="1"/>
</dbReference>
<dbReference type="Proteomes" id="UP000266188">
    <property type="component" value="Unassembled WGS sequence"/>
</dbReference>
<feature type="transmembrane region" description="Helical" evidence="8">
    <location>
        <begin position="411"/>
        <end position="431"/>
    </location>
</feature>
<dbReference type="Pfam" id="PF00083">
    <property type="entry name" value="Sugar_tr"/>
    <property type="match status" value="1"/>
</dbReference>
<dbReference type="InterPro" id="IPR020846">
    <property type="entry name" value="MFS_dom"/>
</dbReference>
<comment type="similarity">
    <text evidence="2 7">Belongs to the major facilitator superfamily. Sugar transporter (TC 2.A.1.1) family.</text>
</comment>
<evidence type="ECO:0000256" key="8">
    <source>
        <dbReference type="SAM" id="Phobius"/>
    </source>
</evidence>
<sequence length="538" mass="59020">MGFHKPKQLSGLTVRIMMIYLFVSFGSINFGFDISWWASCLGVEEFKERYGVSPGPGQPKDIPSSWKSAGTGTPNAGMAIGCLLGGYANSVLGRKKTIALLSVIAIVGIIIQVAIDSYWAIVVGRTINGLSIGMEANVIPTYSAELAPPAIRGMLVNLYQWWQLVGNILASCCIYGTDQSLTGQWAYKTVMVVQFGIPVVLLTGVWFMPESPRWLLKKHRSAQALRALENIRKGSSTAEEVQSELALMQEALREEEELHNASTWIDCFRGSNLRRTMIATGVQVLQQIQGNSFMNNYLVVFLQQIGLTNSLQIYIASNCTQLGGITLAFYFTDRVGRRPTLFFGALIMACFMFIISGLSTYTKGGMTGSTAQGCVAAILLYQAVAAGSWGSCTWATTAEAATTQLREKTTMFATFWGFTMIILVTYINPYVQDEGYGNLGSRVGFVFGGVSILAMIWVAFCLPELRGRSLEELDEMFNARVSVWKFNKYKCQGIGARITEIQDKSATGEAVVGKFLDAVHVENVEARNVERVEEGLGK</sequence>
<dbReference type="FunFam" id="1.20.1250.20:FF:000078">
    <property type="entry name" value="MFS maltose transporter, putative"/>
    <property type="match status" value="1"/>
</dbReference>
<dbReference type="GO" id="GO:0016020">
    <property type="term" value="C:membrane"/>
    <property type="evidence" value="ECO:0007669"/>
    <property type="project" value="UniProtKB-SubCell"/>
</dbReference>